<keyword evidence="3" id="KW-1185">Reference proteome</keyword>
<evidence type="ECO:0008006" key="4">
    <source>
        <dbReference type="Google" id="ProtNLM"/>
    </source>
</evidence>
<dbReference type="SUPFAM" id="SSF53335">
    <property type="entry name" value="S-adenosyl-L-methionine-dependent methyltransferases"/>
    <property type="match status" value="1"/>
</dbReference>
<dbReference type="Pfam" id="PF13489">
    <property type="entry name" value="Methyltransf_23"/>
    <property type="match status" value="1"/>
</dbReference>
<proteinExistence type="predicted"/>
<reference evidence="2 3" key="1">
    <citation type="journal article" date="2024" name="Commun. Biol.">
        <title>Comparative genomic analysis of thermophilic fungi reveals convergent evolutionary adaptations and gene losses.</title>
        <authorList>
            <person name="Steindorff A.S."/>
            <person name="Aguilar-Pontes M.V."/>
            <person name="Robinson A.J."/>
            <person name="Andreopoulos B."/>
            <person name="LaButti K."/>
            <person name="Kuo A."/>
            <person name="Mondo S."/>
            <person name="Riley R."/>
            <person name="Otillar R."/>
            <person name="Haridas S."/>
            <person name="Lipzen A."/>
            <person name="Grimwood J."/>
            <person name="Schmutz J."/>
            <person name="Clum A."/>
            <person name="Reid I.D."/>
            <person name="Moisan M.C."/>
            <person name="Butler G."/>
            <person name="Nguyen T.T.M."/>
            <person name="Dewar K."/>
            <person name="Conant G."/>
            <person name="Drula E."/>
            <person name="Henrissat B."/>
            <person name="Hansel C."/>
            <person name="Singer S."/>
            <person name="Hutchinson M.I."/>
            <person name="de Vries R.P."/>
            <person name="Natvig D.O."/>
            <person name="Powell A.J."/>
            <person name="Tsang A."/>
            <person name="Grigoriev I.V."/>
        </authorList>
    </citation>
    <scope>NUCLEOTIDE SEQUENCE [LARGE SCALE GENOMIC DNA]</scope>
    <source>
        <strain evidence="2 3">CBS 494.80</strain>
    </source>
</reference>
<evidence type="ECO:0000313" key="2">
    <source>
        <dbReference type="EMBL" id="KAL2075457.1"/>
    </source>
</evidence>
<accession>A0ABR4CZY5</accession>
<dbReference type="Gene3D" id="3.40.50.150">
    <property type="entry name" value="Vaccinia Virus protein VP39"/>
    <property type="match status" value="1"/>
</dbReference>
<dbReference type="Proteomes" id="UP001595075">
    <property type="component" value="Unassembled WGS sequence"/>
</dbReference>
<feature type="region of interest" description="Disordered" evidence="1">
    <location>
        <begin position="1"/>
        <end position="33"/>
    </location>
</feature>
<evidence type="ECO:0000313" key="3">
    <source>
        <dbReference type="Proteomes" id="UP001595075"/>
    </source>
</evidence>
<comment type="caution">
    <text evidence="2">The sequence shown here is derived from an EMBL/GenBank/DDBJ whole genome shotgun (WGS) entry which is preliminary data.</text>
</comment>
<protein>
    <recommendedName>
        <fullName evidence="4">Methyltransferase</fullName>
    </recommendedName>
</protein>
<dbReference type="InterPro" id="IPR029063">
    <property type="entry name" value="SAM-dependent_MTases_sf"/>
</dbReference>
<dbReference type="CDD" id="cd02440">
    <property type="entry name" value="AdoMet_MTases"/>
    <property type="match status" value="1"/>
</dbReference>
<dbReference type="PANTHER" id="PTHR43591">
    <property type="entry name" value="METHYLTRANSFERASE"/>
    <property type="match status" value="1"/>
</dbReference>
<organism evidence="2 3">
    <name type="scientific">Oculimacula yallundae</name>
    <dbReference type="NCBI Taxonomy" id="86028"/>
    <lineage>
        <taxon>Eukaryota</taxon>
        <taxon>Fungi</taxon>
        <taxon>Dikarya</taxon>
        <taxon>Ascomycota</taxon>
        <taxon>Pezizomycotina</taxon>
        <taxon>Leotiomycetes</taxon>
        <taxon>Helotiales</taxon>
        <taxon>Ploettnerulaceae</taxon>
        <taxon>Oculimacula</taxon>
    </lineage>
</organism>
<dbReference type="EMBL" id="JAZHXI010000001">
    <property type="protein sequence ID" value="KAL2075457.1"/>
    <property type="molecule type" value="Genomic_DNA"/>
</dbReference>
<name>A0ABR4CZY5_9HELO</name>
<dbReference type="PANTHER" id="PTHR43591:SF31">
    <property type="entry name" value="LAEA-LIKE, PUTATIVE (AFU_ORTHOLOGUE AFUA_8G01930)-RELATED"/>
    <property type="match status" value="1"/>
</dbReference>
<sequence>MSNNPAPTNELPPHDADSTYDSPSEEWDLSSTTSINSSILQHRHENGRRYHAYKDGKYLSPNDDTEQQRLDLQHHIFLLTCDQKLHLCPLPEKVHRVLDVGTGTGIWAIDFADEHEEAEVLGVDLSPIQPTFVPPNVSFQIDDLEEEWTFREGQGFDFIHARMLTASFADWPRFFEQSFKHMTSSGYIELADLCFPVEFVDDSAPADSALKIWAGLILDGTKQIGRPIDSAKLYKEQLEKAGFENIVEQKFTWPQNSWPKDKKMKELGAWSLENMAPSLEGFCMALFTRVFKWTKDEVDTFLVGVRREMKDTRIHAHWPVYVVYAQKPLA</sequence>
<evidence type="ECO:0000256" key="1">
    <source>
        <dbReference type="SAM" id="MobiDB-lite"/>
    </source>
</evidence>
<gene>
    <name evidence="2" type="ORF">VTL71DRAFT_400</name>
</gene>